<evidence type="ECO:0000259" key="6">
    <source>
        <dbReference type="Pfam" id="PF02836"/>
    </source>
</evidence>
<dbReference type="KEGG" id="abac:LuPra_02645"/>
<keyword evidence="3 8" id="KW-0326">Glycosidase</keyword>
<evidence type="ECO:0000313" key="8">
    <source>
        <dbReference type="EMBL" id="AMY09428.1"/>
    </source>
</evidence>
<dbReference type="SUPFAM" id="SSF51445">
    <property type="entry name" value="(Trans)glycosidases"/>
    <property type="match status" value="1"/>
</dbReference>
<dbReference type="Pfam" id="PF02836">
    <property type="entry name" value="Glyco_hydro_2_C"/>
    <property type="match status" value="1"/>
</dbReference>
<reference evidence="9" key="2">
    <citation type="submission" date="2016-04" db="EMBL/GenBank/DDBJ databases">
        <title>First Complete Genome Sequence of a Subdivision 6 Acidobacterium.</title>
        <authorList>
            <person name="Huang S."/>
            <person name="Vieira S."/>
            <person name="Bunk B."/>
            <person name="Riedel T."/>
            <person name="Sproeer C."/>
            <person name="Overmann J."/>
        </authorList>
    </citation>
    <scope>NUCLEOTIDE SEQUENCE [LARGE SCALE GENOMIC DNA]</scope>
    <source>
        <strain evidence="9">DSM 100886 HEG_-6_39</strain>
    </source>
</reference>
<organism evidence="8 9">
    <name type="scientific">Luteitalea pratensis</name>
    <dbReference type="NCBI Taxonomy" id="1855912"/>
    <lineage>
        <taxon>Bacteria</taxon>
        <taxon>Pseudomonadati</taxon>
        <taxon>Acidobacteriota</taxon>
        <taxon>Vicinamibacteria</taxon>
        <taxon>Vicinamibacterales</taxon>
        <taxon>Vicinamibacteraceae</taxon>
        <taxon>Luteitalea</taxon>
    </lineage>
</organism>
<dbReference type="InterPro" id="IPR006101">
    <property type="entry name" value="Glyco_hydro_2"/>
</dbReference>
<dbReference type="PANTHER" id="PTHR42732:SF1">
    <property type="entry name" value="BETA-MANNOSIDASE"/>
    <property type="match status" value="1"/>
</dbReference>
<dbReference type="InterPro" id="IPR006103">
    <property type="entry name" value="Glyco_hydro_2_cat"/>
</dbReference>
<dbReference type="GO" id="GO:0005975">
    <property type="term" value="P:carbohydrate metabolic process"/>
    <property type="evidence" value="ECO:0007669"/>
    <property type="project" value="InterPro"/>
</dbReference>
<reference evidence="8 9" key="1">
    <citation type="journal article" date="2016" name="Genome Announc.">
        <title>First Complete Genome Sequence of a Subdivision 6 Acidobacterium Strain.</title>
        <authorList>
            <person name="Huang S."/>
            <person name="Vieira S."/>
            <person name="Bunk B."/>
            <person name="Riedel T."/>
            <person name="Sproer C."/>
            <person name="Overmann J."/>
        </authorList>
    </citation>
    <scope>NUCLEOTIDE SEQUENCE [LARGE SCALE GENOMIC DNA]</scope>
    <source>
        <strain evidence="9">DSM 100886 HEG_-6_39</strain>
    </source>
</reference>
<feature type="domain" description="Glycoside hydrolase family 2 immunoglobulin-like beta-sandwich" evidence="5">
    <location>
        <begin position="212"/>
        <end position="333"/>
    </location>
</feature>
<protein>
    <submittedName>
        <fullName evidence="8">Beta-galactosidase</fullName>
        <ecNumber evidence="8">3.2.1.23</ecNumber>
    </submittedName>
</protein>
<dbReference type="InterPro" id="IPR036156">
    <property type="entry name" value="Beta-gal/glucu_dom_sf"/>
</dbReference>
<dbReference type="InterPro" id="IPR008979">
    <property type="entry name" value="Galactose-bd-like_sf"/>
</dbReference>
<dbReference type="OrthoDB" id="9762066at2"/>
<evidence type="ECO:0000313" key="9">
    <source>
        <dbReference type="Proteomes" id="UP000076079"/>
    </source>
</evidence>
<comment type="similarity">
    <text evidence="1">Belongs to the glycosyl hydrolase 2 family.</text>
</comment>
<keyword evidence="2 8" id="KW-0378">Hydrolase</keyword>
<dbReference type="AlphaFoldDB" id="A0A143PMW7"/>
<evidence type="ECO:0000259" key="5">
    <source>
        <dbReference type="Pfam" id="PF00703"/>
    </source>
</evidence>
<dbReference type="Pfam" id="PF02837">
    <property type="entry name" value="Glyco_hydro_2_N"/>
    <property type="match status" value="1"/>
</dbReference>
<feature type="domain" description="Glycoside hydrolase family 2 catalytic" evidence="6">
    <location>
        <begin position="336"/>
        <end position="584"/>
    </location>
</feature>
<evidence type="ECO:0000256" key="4">
    <source>
        <dbReference type="SAM" id="SignalP"/>
    </source>
</evidence>
<keyword evidence="4" id="KW-0732">Signal</keyword>
<dbReference type="PANTHER" id="PTHR42732">
    <property type="entry name" value="BETA-GALACTOSIDASE"/>
    <property type="match status" value="1"/>
</dbReference>
<dbReference type="GO" id="GO:0004565">
    <property type="term" value="F:beta-galactosidase activity"/>
    <property type="evidence" value="ECO:0007669"/>
    <property type="project" value="UniProtKB-EC"/>
</dbReference>
<name>A0A143PMW7_LUTPR</name>
<dbReference type="PRINTS" id="PR00132">
    <property type="entry name" value="GLHYDRLASE2"/>
</dbReference>
<feature type="chain" id="PRO_5007511693" evidence="4">
    <location>
        <begin position="24"/>
        <end position="727"/>
    </location>
</feature>
<dbReference type="Gene3D" id="2.60.40.10">
    <property type="entry name" value="Immunoglobulins"/>
    <property type="match status" value="1"/>
</dbReference>
<dbReference type="InterPro" id="IPR017853">
    <property type="entry name" value="GH"/>
</dbReference>
<dbReference type="SUPFAM" id="SSF49303">
    <property type="entry name" value="beta-Galactosidase/glucuronidase domain"/>
    <property type="match status" value="1"/>
</dbReference>
<feature type="signal peptide" evidence="4">
    <location>
        <begin position="1"/>
        <end position="23"/>
    </location>
</feature>
<evidence type="ECO:0000256" key="2">
    <source>
        <dbReference type="ARBA" id="ARBA00022801"/>
    </source>
</evidence>
<feature type="domain" description="Glycosyl hydrolases family 2 sugar binding" evidence="7">
    <location>
        <begin position="51"/>
        <end position="210"/>
    </location>
</feature>
<dbReference type="InterPro" id="IPR006102">
    <property type="entry name" value="Ig-like_GH2"/>
</dbReference>
<dbReference type="RefSeq" id="WP_110171174.1">
    <property type="nucleotide sequence ID" value="NZ_CP015136.1"/>
</dbReference>
<dbReference type="STRING" id="1855912.LuPra_02645"/>
<proteinExistence type="inferred from homology"/>
<dbReference type="InterPro" id="IPR051913">
    <property type="entry name" value="GH2_Domain-Containing"/>
</dbReference>
<dbReference type="Pfam" id="PF00703">
    <property type="entry name" value="Glyco_hydro_2"/>
    <property type="match status" value="1"/>
</dbReference>
<dbReference type="SUPFAM" id="SSF49785">
    <property type="entry name" value="Galactose-binding domain-like"/>
    <property type="match status" value="1"/>
</dbReference>
<dbReference type="Proteomes" id="UP000076079">
    <property type="component" value="Chromosome"/>
</dbReference>
<dbReference type="EMBL" id="CP015136">
    <property type="protein sequence ID" value="AMY09428.1"/>
    <property type="molecule type" value="Genomic_DNA"/>
</dbReference>
<evidence type="ECO:0000256" key="3">
    <source>
        <dbReference type="ARBA" id="ARBA00023295"/>
    </source>
</evidence>
<dbReference type="InterPro" id="IPR006104">
    <property type="entry name" value="Glyco_hydro_2_N"/>
</dbReference>
<dbReference type="EC" id="3.2.1.23" evidence="8"/>
<dbReference type="Gene3D" id="3.20.20.80">
    <property type="entry name" value="Glycosidases"/>
    <property type="match status" value="1"/>
</dbReference>
<sequence length="727" mass="80475" precursor="true">MNTSRLWVATGALLAASALATRAAPFLATHARSATSLSAAQPTASARTAVSLNGEWHFAVDPAGEGERDRWFAPDLDQRRWDRVDVPHCWPVDPRYQYTGRAWYRRSFTPPEPIGSRHARIEFDAVFARARVWLNGTLVGAHEGGYTPFGFDVTDLLKSGQPNVVAVEADNSWSTRTMPGARPGTDPSVRVYPWWDYGGIVRPVALVVSPPVYIQKQRITTTPDLASGAAAIEVAVWVRNTTAQRASSRLRMTIVRLDGDREFALDTPAARWEASAETLAGETKAVTVRTTLPKGAVQLWGLDTPTLYKLRAELITESAPATADLHDATFGIRRFEVRGEELHLNGRAVRLGGANRPSDDPVFGLIEPAAVVERDVRLMKAAGMELQRINHHAPPPALLDLADRLGMLIVPEAANWQLQPSQMDDPAMRADFERQMRELVERDWNHPSVVAWSVGNEYPSDTPSGVRWTRDMAAFVRTIDRSRPITFASYRAFRADLARPEDEGSHYVDFVSINSYAPAERLGAVLDLVHQRYPGKPIVISEFGVREDKVASRDERRRYFSQAAAVLRQRPFVAGASVWTFQDYRSRFPDTAPNGYRPWGLVGPDRAPRDAYHVVATEFATVRIAAAPMSLAGGRLIARVEVQARPDFPSRRISGLTLRIVAKDSANPRVETALPDLAPGERIQRVLAVAAPTSAAELSLEIVRRDGSVMHRLAAIDRLTPRQQVSQ</sequence>
<evidence type="ECO:0000256" key="1">
    <source>
        <dbReference type="ARBA" id="ARBA00007401"/>
    </source>
</evidence>
<evidence type="ECO:0000259" key="7">
    <source>
        <dbReference type="Pfam" id="PF02837"/>
    </source>
</evidence>
<dbReference type="InterPro" id="IPR013783">
    <property type="entry name" value="Ig-like_fold"/>
</dbReference>
<keyword evidence="9" id="KW-1185">Reference proteome</keyword>
<gene>
    <name evidence="8" type="primary">lacZ</name>
    <name evidence="8" type="ORF">LuPra_02645</name>
</gene>
<dbReference type="Gene3D" id="2.60.120.260">
    <property type="entry name" value="Galactose-binding domain-like"/>
    <property type="match status" value="1"/>
</dbReference>
<accession>A0A143PMW7</accession>